<dbReference type="STRING" id="1797197.A2Y75_01760"/>
<dbReference type="Proteomes" id="UP000177876">
    <property type="component" value="Unassembled WGS sequence"/>
</dbReference>
<dbReference type="InterPro" id="IPR036698">
    <property type="entry name" value="TM1070-like_sf"/>
</dbReference>
<dbReference type="InterPro" id="IPR011330">
    <property type="entry name" value="Glyco_hydro/deAcase_b/a-brl"/>
</dbReference>
<proteinExistence type="predicted"/>
<evidence type="ECO:0000313" key="5">
    <source>
        <dbReference type="Proteomes" id="UP000177876"/>
    </source>
</evidence>
<dbReference type="CDD" id="cd10917">
    <property type="entry name" value="CE4_NodB_like_6s_7s"/>
    <property type="match status" value="1"/>
</dbReference>
<name>A0A1F2WQT2_9ACTN</name>
<dbReference type="PANTHER" id="PTHR10587:SF133">
    <property type="entry name" value="CHITIN DEACETYLASE 1-RELATED"/>
    <property type="match status" value="1"/>
</dbReference>
<comment type="caution">
    <text evidence="4">The sequence shown here is derived from an EMBL/GenBank/DDBJ whole genome shotgun (WGS) entry which is preliminary data.</text>
</comment>
<dbReference type="GO" id="GO:0005975">
    <property type="term" value="P:carbohydrate metabolic process"/>
    <property type="evidence" value="ECO:0007669"/>
    <property type="project" value="InterPro"/>
</dbReference>
<dbReference type="EMBL" id="MELK01000017">
    <property type="protein sequence ID" value="OFW59227.1"/>
    <property type="molecule type" value="Genomic_DNA"/>
</dbReference>
<reference evidence="4 5" key="1">
    <citation type="journal article" date="2016" name="Nat. Commun.">
        <title>Thousands of microbial genomes shed light on interconnected biogeochemical processes in an aquifer system.</title>
        <authorList>
            <person name="Anantharaman K."/>
            <person name="Brown C.T."/>
            <person name="Hug L.A."/>
            <person name="Sharon I."/>
            <person name="Castelle C.J."/>
            <person name="Probst A.J."/>
            <person name="Thomas B.C."/>
            <person name="Singh A."/>
            <person name="Wilkins M.J."/>
            <person name="Karaoz U."/>
            <person name="Brodie E.L."/>
            <person name="Williams K.H."/>
            <person name="Hubbard S.S."/>
            <person name="Banfield J.F."/>
        </authorList>
    </citation>
    <scope>NUCLEOTIDE SEQUENCE [LARGE SCALE GENOMIC DNA]</scope>
</reference>
<organism evidence="4 5">
    <name type="scientific">Candidatus Solincola sediminis</name>
    <dbReference type="NCBI Taxonomy" id="1797199"/>
    <lineage>
        <taxon>Bacteria</taxon>
        <taxon>Bacillati</taxon>
        <taxon>Actinomycetota</taxon>
        <taxon>Candidatus Geothermincolia</taxon>
        <taxon>Candidatus Geothermincolales</taxon>
        <taxon>Candidatus Geothermincolaceae</taxon>
        <taxon>Candidatus Solincola</taxon>
    </lineage>
</organism>
<dbReference type="Pfam" id="PF01522">
    <property type="entry name" value="Polysacc_deac_1"/>
    <property type="match status" value="1"/>
</dbReference>
<protein>
    <recommendedName>
        <fullName evidence="3">NodB homology domain-containing protein</fullName>
    </recommendedName>
</protein>
<dbReference type="Gene3D" id="2.60.290.11">
    <property type="entry name" value="TM1070-like"/>
    <property type="match status" value="3"/>
</dbReference>
<dbReference type="GO" id="GO:0016020">
    <property type="term" value="C:membrane"/>
    <property type="evidence" value="ECO:0007669"/>
    <property type="project" value="TreeGrafter"/>
</dbReference>
<gene>
    <name evidence="4" type="ORF">A2Y75_01760</name>
</gene>
<evidence type="ECO:0000256" key="1">
    <source>
        <dbReference type="ARBA" id="ARBA00022723"/>
    </source>
</evidence>
<keyword evidence="1" id="KW-0479">Metal-binding</keyword>
<feature type="domain" description="NodB homology" evidence="3">
    <location>
        <begin position="36"/>
        <end position="213"/>
    </location>
</feature>
<evidence type="ECO:0000256" key="2">
    <source>
        <dbReference type="ARBA" id="ARBA00022801"/>
    </source>
</evidence>
<dbReference type="GO" id="GO:0016810">
    <property type="term" value="F:hydrolase activity, acting on carbon-nitrogen (but not peptide) bonds"/>
    <property type="evidence" value="ECO:0007669"/>
    <property type="project" value="InterPro"/>
</dbReference>
<evidence type="ECO:0000313" key="4">
    <source>
        <dbReference type="EMBL" id="OFW59227.1"/>
    </source>
</evidence>
<dbReference type="InterPro" id="IPR002509">
    <property type="entry name" value="NODB_dom"/>
</dbReference>
<dbReference type="GO" id="GO:0046872">
    <property type="term" value="F:metal ion binding"/>
    <property type="evidence" value="ECO:0007669"/>
    <property type="project" value="UniProtKB-KW"/>
</dbReference>
<dbReference type="AlphaFoldDB" id="A0A1F2WQT2"/>
<dbReference type="PANTHER" id="PTHR10587">
    <property type="entry name" value="GLYCOSYL TRANSFERASE-RELATED"/>
    <property type="match status" value="1"/>
</dbReference>
<dbReference type="SUPFAM" id="SSF88713">
    <property type="entry name" value="Glycoside hydrolase/deacetylase"/>
    <property type="match status" value="1"/>
</dbReference>
<dbReference type="PROSITE" id="PS51677">
    <property type="entry name" value="NODB"/>
    <property type="match status" value="1"/>
</dbReference>
<dbReference type="InterPro" id="IPR050248">
    <property type="entry name" value="Polysacc_deacetylase_ArnD"/>
</dbReference>
<keyword evidence="2" id="KW-0378">Hydrolase</keyword>
<evidence type="ECO:0000259" key="3">
    <source>
        <dbReference type="PROSITE" id="PS51677"/>
    </source>
</evidence>
<accession>A0A1F2WQT2</accession>
<dbReference type="Gene3D" id="3.20.20.370">
    <property type="entry name" value="Glycoside hydrolase/deacetylase"/>
    <property type="match status" value="1"/>
</dbReference>
<sequence length="644" mass="70731">MTYKKTFFACLVIAVLLSVLIPYSGKSREAQAGAPPRIAITIDDGYNFDHRIVDFLTSQGISASAFLVGAWAQKNASLVKELDGLGWDICNHTQNHPWLTKVPDATVQAEISTCQSVITSITGESLPFFRPPGGLMDDRVKGIISSMGYIPVMWNFDSQDAVQTKLSIQDRINYIANSAQDGNVILFHFGGKGSLELITGIVRGLQQRGFSFVTLKELYGWKDVIRGGESGPGLGELSTRFYFPEGSTRPGFEEWILATNPGDKAADLSLHFLSQQGKSDKQFRIDPGERISISVNEAVPWRDDVYTVVDASVPIGVERMLYFNRGHGFSGGSLGAGQREGSRRYYFAEGSTRPGFQEWLVVLNPSPSERTAVKVEIFGEGQTPQTATLTVGPLERITKQVNEMISEKGDVSMRITSELPIVAERSQYFTYDGSIPGAHTGSGSSAPHNEWYFAEGTTRNLFESYLTLFNPCRYPTLVKAMLPVAGGEMRQEVLELGALQRKTLHLNEYLPKDADYSVHLQSLLPIVAERSTYFQTQNVNGGYCSSGINSPRQYSLLCEGSTAPGSSEWLALFNPLGGEQEVSVRYLPGGQDPIERKYLLPQQGRVTLDVGAEAGQNNQVSIEVMAPRGVVAERSIYFSRSSGE</sequence>